<evidence type="ECO:0000313" key="2">
    <source>
        <dbReference type="EMBL" id="VWL86615.1"/>
    </source>
</evidence>
<accession>A0A5K1IIT7</accession>
<dbReference type="AlphaFoldDB" id="A0A5K1IIT7"/>
<dbReference type="GO" id="GO:0016887">
    <property type="term" value="F:ATP hydrolysis activity"/>
    <property type="evidence" value="ECO:0007669"/>
    <property type="project" value="InterPro"/>
</dbReference>
<name>A0A5K1IIT7_9ACTN</name>
<dbReference type="SUPFAM" id="SSF52540">
    <property type="entry name" value="P-loop containing nucleoside triphosphate hydrolases"/>
    <property type="match status" value="1"/>
</dbReference>
<dbReference type="InterPro" id="IPR003959">
    <property type="entry name" value="ATPase_AAA_core"/>
</dbReference>
<dbReference type="Pfam" id="PF13304">
    <property type="entry name" value="AAA_21"/>
    <property type="match status" value="1"/>
</dbReference>
<gene>
    <name evidence="2" type="ORF">LMKDKBCB_00832</name>
</gene>
<dbReference type="Proteomes" id="UP000330807">
    <property type="component" value="Unassembled WGS sequence"/>
</dbReference>
<evidence type="ECO:0000259" key="1">
    <source>
        <dbReference type="Pfam" id="PF13304"/>
    </source>
</evidence>
<sequence length="448" mass="48589">MLLDLTVGNWMSYGNDAQLSMLGSLERQHKETLAKLPGWRSKYVLPVAAIYGGNASGKTALFKALAALKTMATVDVGVDGVLPVDTFRLGGDERPASLDITFLVGANVYRLYVEATPTAVVYESLELVREKVSIVLYEREAVEGGPDSYSFDEDFFGDSGHVAYAAQSTRANRLFLESGVAQNVLELREAHGWFSHTLELVGVGSQAWSFAKAAGTQEGFLDFAGDALSRLDTGISRLVAEPVGPEALPKDAALQRSISELDDDGVITVLLDVEAGDYGFEMLTVRSVAGHPEVQRLRTVHVGSDGSEHIFSLGMESSGTQRLMGLLPMLFDQSGMGGAACSKVYVVDELDRCMHTMLTMRLVSDFVSGCGLDTRKQLMFTTHDLLLMDQSLMRRDEMYVAQRGADGCSELVGLPEFKGIRFDKDLVRSYLDGRFGGIPMFGEAGSLG</sequence>
<dbReference type="PANTHER" id="PTHR40396:SF1">
    <property type="entry name" value="ATPASE AAA-TYPE CORE DOMAIN-CONTAINING PROTEIN"/>
    <property type="match status" value="1"/>
</dbReference>
<dbReference type="EMBL" id="CABWIH010000019">
    <property type="protein sequence ID" value="VWL86615.1"/>
    <property type="molecule type" value="Genomic_DNA"/>
</dbReference>
<organism evidence="2 3">
    <name type="scientific">Collinsella aerofaciens</name>
    <dbReference type="NCBI Taxonomy" id="74426"/>
    <lineage>
        <taxon>Bacteria</taxon>
        <taxon>Bacillati</taxon>
        <taxon>Actinomycetota</taxon>
        <taxon>Coriobacteriia</taxon>
        <taxon>Coriobacteriales</taxon>
        <taxon>Coriobacteriaceae</taxon>
        <taxon>Collinsella</taxon>
    </lineage>
</organism>
<evidence type="ECO:0000313" key="3">
    <source>
        <dbReference type="Proteomes" id="UP000330807"/>
    </source>
</evidence>
<dbReference type="InterPro" id="IPR027417">
    <property type="entry name" value="P-loop_NTPase"/>
</dbReference>
<dbReference type="GO" id="GO:0005524">
    <property type="term" value="F:ATP binding"/>
    <property type="evidence" value="ECO:0007669"/>
    <property type="project" value="InterPro"/>
</dbReference>
<dbReference type="PANTHER" id="PTHR40396">
    <property type="entry name" value="ATPASE-LIKE PROTEIN"/>
    <property type="match status" value="1"/>
</dbReference>
<proteinExistence type="predicted"/>
<reference evidence="2 3" key="1">
    <citation type="submission" date="2019-10" db="EMBL/GenBank/DDBJ databases">
        <authorList>
            <person name="Wolf R A."/>
        </authorList>
    </citation>
    <scope>NUCLEOTIDE SEQUENCE [LARGE SCALE GENOMIC DNA]</scope>
    <source>
        <strain evidence="2">Collinsella_aerofaciens_AK_138A</strain>
    </source>
</reference>
<feature type="domain" description="ATPase AAA-type core" evidence="1">
    <location>
        <begin position="47"/>
        <end position="389"/>
    </location>
</feature>
<protein>
    <submittedName>
        <fullName evidence="2">AAA domain protein</fullName>
    </submittedName>
</protein>